<evidence type="ECO:0000256" key="4">
    <source>
        <dbReference type="ARBA" id="ARBA00023163"/>
    </source>
</evidence>
<feature type="non-terminal residue" evidence="8">
    <location>
        <position position="1"/>
    </location>
</feature>
<feature type="domain" description="Zn(2)-C6 fungal-type" evidence="7">
    <location>
        <begin position="6"/>
        <end position="35"/>
    </location>
</feature>
<dbReference type="InterPro" id="IPR051127">
    <property type="entry name" value="Fungal_SecMet_Regulators"/>
</dbReference>
<dbReference type="SUPFAM" id="SSF57701">
    <property type="entry name" value="Zn2/Cys6 DNA-binding domain"/>
    <property type="match status" value="1"/>
</dbReference>
<evidence type="ECO:0000256" key="3">
    <source>
        <dbReference type="ARBA" id="ARBA00023125"/>
    </source>
</evidence>
<evidence type="ECO:0000313" key="8">
    <source>
        <dbReference type="EMBL" id="ORZ15352.1"/>
    </source>
</evidence>
<organism evidence="8 9">
    <name type="scientific">Absidia repens</name>
    <dbReference type="NCBI Taxonomy" id="90262"/>
    <lineage>
        <taxon>Eukaryota</taxon>
        <taxon>Fungi</taxon>
        <taxon>Fungi incertae sedis</taxon>
        <taxon>Mucoromycota</taxon>
        <taxon>Mucoromycotina</taxon>
        <taxon>Mucoromycetes</taxon>
        <taxon>Mucorales</taxon>
        <taxon>Cunninghamellaceae</taxon>
        <taxon>Absidia</taxon>
    </lineage>
</organism>
<dbReference type="SMART" id="SM00906">
    <property type="entry name" value="Fungal_trans"/>
    <property type="match status" value="1"/>
</dbReference>
<dbReference type="OrthoDB" id="4161332at2759"/>
<dbReference type="InterPro" id="IPR036864">
    <property type="entry name" value="Zn2-C6_fun-type_DNA-bd_sf"/>
</dbReference>
<keyword evidence="9" id="KW-1185">Reference proteome</keyword>
<dbReference type="PANTHER" id="PTHR47424:SF3">
    <property type="entry name" value="REGULATORY PROTEIN GAL4"/>
    <property type="match status" value="1"/>
</dbReference>
<feature type="region of interest" description="Disordered" evidence="6">
    <location>
        <begin position="806"/>
        <end position="855"/>
    </location>
</feature>
<keyword evidence="5" id="KW-0539">Nucleus</keyword>
<dbReference type="SMART" id="SM00066">
    <property type="entry name" value="GAL4"/>
    <property type="match status" value="1"/>
</dbReference>
<feature type="region of interest" description="Disordered" evidence="6">
    <location>
        <begin position="679"/>
        <end position="727"/>
    </location>
</feature>
<feature type="region of interest" description="Disordered" evidence="6">
    <location>
        <begin position="773"/>
        <end position="794"/>
    </location>
</feature>
<dbReference type="CDD" id="cd12148">
    <property type="entry name" value="fungal_TF_MHR"/>
    <property type="match status" value="1"/>
</dbReference>
<evidence type="ECO:0000256" key="6">
    <source>
        <dbReference type="SAM" id="MobiDB-lite"/>
    </source>
</evidence>
<comment type="caution">
    <text evidence="8">The sequence shown here is derived from an EMBL/GenBank/DDBJ whole genome shotgun (WGS) entry which is preliminary data.</text>
</comment>
<keyword evidence="2" id="KW-0805">Transcription regulation</keyword>
<accession>A0A1X2IGS5</accession>
<keyword evidence="1" id="KW-0479">Metal-binding</keyword>
<dbReference type="Pfam" id="PF00172">
    <property type="entry name" value="Zn_clus"/>
    <property type="match status" value="1"/>
</dbReference>
<dbReference type="InterPro" id="IPR007219">
    <property type="entry name" value="XnlR_reg_dom"/>
</dbReference>
<reference evidence="8 9" key="1">
    <citation type="submission" date="2016-07" db="EMBL/GenBank/DDBJ databases">
        <title>Pervasive Adenine N6-methylation of Active Genes in Fungi.</title>
        <authorList>
            <consortium name="DOE Joint Genome Institute"/>
            <person name="Mondo S.J."/>
            <person name="Dannebaum R.O."/>
            <person name="Kuo R.C."/>
            <person name="Labutti K."/>
            <person name="Haridas S."/>
            <person name="Kuo A."/>
            <person name="Salamov A."/>
            <person name="Ahrendt S.R."/>
            <person name="Lipzen A."/>
            <person name="Sullivan W."/>
            <person name="Andreopoulos W.B."/>
            <person name="Clum A."/>
            <person name="Lindquist E."/>
            <person name="Daum C."/>
            <person name="Ramamoorthy G.K."/>
            <person name="Gryganskyi A."/>
            <person name="Culley D."/>
            <person name="Magnuson J.K."/>
            <person name="James T.Y."/>
            <person name="O'Malley M.A."/>
            <person name="Stajich J.E."/>
            <person name="Spatafora J.W."/>
            <person name="Visel A."/>
            <person name="Grigoriev I.V."/>
        </authorList>
    </citation>
    <scope>NUCLEOTIDE SEQUENCE [LARGE SCALE GENOMIC DNA]</scope>
    <source>
        <strain evidence="8 9">NRRL 1336</strain>
    </source>
</reference>
<dbReference type="Pfam" id="PF04082">
    <property type="entry name" value="Fungal_trans"/>
    <property type="match status" value="1"/>
</dbReference>
<dbReference type="GO" id="GO:0006351">
    <property type="term" value="P:DNA-templated transcription"/>
    <property type="evidence" value="ECO:0007669"/>
    <property type="project" value="InterPro"/>
</dbReference>
<sequence length="897" mass="99179">IKVSKACYTCRVKKIKCDGLIPCMQCKARQRVCSFSTDSSGDPSQIRPPPPPTTTFTAMQSPSISTTSGTSPPSISPHQSTLNMSSKSSTATALREKQLLESTTQQLESLGQSWPGCEYEDSERYQMTSNQVNPWSYPHPQKRQKQQLPDAPSLSFFLVDPSSQSLGNNDFLAAEKVVTSSFNIQHNLISLYYRHRHQLLPLLPKSTLHVMLSRPSPEASVSLLLLNIIYAHAAQTSSTSFADADRYANTAKSMLDDYMDTPHLSTIIALILLSLYDSNGQGYTASPYQVSIYSAMAIRMCFDLKLHNNRATENVDDDNDGGMIKMIAALKLRVLWCCFCLDKWTNMGTGRPWLIHSVDIGDKMELNESLVLIMEGLELDRDEQAALEGLIASIQLAQLGEQLLHQPSSSTLTSINAAIQADQQLLSFLHQLPASLQWTPLPTPDSLSSPTSSLYQPIPSHPPHNAIVSHIHLIFNYLHLELLTRPLLGMTTSIQQLENHQNKVKMDQVSLLLHRCATVATNLTQLGCALTDQTGFILCYRLVAQALMLSVRVHLIKCYGVIIQPSLGTDYHQRPSKHARLMFQRSLRSLRGLVQHRVIPGTHEFTLSIERTLTTLDSLPQRDPHQDTSSGNIKVGTPQSTTNTQHNQQPSYYHQLPQQHDYLNVAEQSAAEILSNAFNTNNARDPQTTVSNNDTTYTPSQLSTAHPTDRPKSHSLVQQQQQQSSPLVDMTSLYTSDASNHVCKQQQQQQQIQPHYGYSFTSGKQDEVWALQEQYQQQQEQQQQQPYHPSLSATYNTMNMYSTPLWHSPSSSSTSLAQNLDKNATKAAHLSSSSSSPSSSTSTYAATTPSSSSIPINTAAIANPSASSSSLGIGSAPYKSIGLGVYASAHRHHSDVI</sequence>
<keyword evidence="4" id="KW-0804">Transcription</keyword>
<evidence type="ECO:0000313" key="9">
    <source>
        <dbReference type="Proteomes" id="UP000193560"/>
    </source>
</evidence>
<dbReference type="GO" id="GO:0008270">
    <property type="term" value="F:zinc ion binding"/>
    <property type="evidence" value="ECO:0007669"/>
    <property type="project" value="InterPro"/>
</dbReference>
<feature type="compositionally biased region" description="Low complexity" evidence="6">
    <location>
        <begin position="806"/>
        <end position="816"/>
    </location>
</feature>
<feature type="compositionally biased region" description="Low complexity" evidence="6">
    <location>
        <begin position="773"/>
        <end position="785"/>
    </location>
</feature>
<feature type="compositionally biased region" description="Polar residues" evidence="6">
    <location>
        <begin position="78"/>
        <end position="92"/>
    </location>
</feature>
<feature type="compositionally biased region" description="Low complexity" evidence="6">
    <location>
        <begin position="61"/>
        <end position="77"/>
    </location>
</feature>
<dbReference type="InterPro" id="IPR001138">
    <property type="entry name" value="Zn2Cys6_DnaBD"/>
</dbReference>
<dbReference type="GO" id="GO:0000435">
    <property type="term" value="P:positive regulation of transcription from RNA polymerase II promoter by galactose"/>
    <property type="evidence" value="ECO:0007669"/>
    <property type="project" value="TreeGrafter"/>
</dbReference>
<gene>
    <name evidence="8" type="ORF">BCR42DRAFT_416919</name>
</gene>
<proteinExistence type="predicted"/>
<dbReference type="GO" id="GO:0000981">
    <property type="term" value="F:DNA-binding transcription factor activity, RNA polymerase II-specific"/>
    <property type="evidence" value="ECO:0007669"/>
    <property type="project" value="InterPro"/>
</dbReference>
<dbReference type="Gene3D" id="4.10.240.10">
    <property type="entry name" value="Zn(2)-C6 fungal-type DNA-binding domain"/>
    <property type="match status" value="1"/>
</dbReference>
<dbReference type="CDD" id="cd00067">
    <property type="entry name" value="GAL4"/>
    <property type="match status" value="1"/>
</dbReference>
<protein>
    <submittedName>
        <fullName evidence="8">Fungal-specific transcription factor domain-domain-containing protein</fullName>
    </submittedName>
</protein>
<dbReference type="PANTHER" id="PTHR47424">
    <property type="entry name" value="REGULATORY PROTEIN GAL4"/>
    <property type="match status" value="1"/>
</dbReference>
<dbReference type="Proteomes" id="UP000193560">
    <property type="component" value="Unassembled WGS sequence"/>
</dbReference>
<evidence type="ECO:0000256" key="5">
    <source>
        <dbReference type="ARBA" id="ARBA00023242"/>
    </source>
</evidence>
<dbReference type="GO" id="GO:0005634">
    <property type="term" value="C:nucleus"/>
    <property type="evidence" value="ECO:0007669"/>
    <property type="project" value="TreeGrafter"/>
</dbReference>
<dbReference type="GO" id="GO:0000978">
    <property type="term" value="F:RNA polymerase II cis-regulatory region sequence-specific DNA binding"/>
    <property type="evidence" value="ECO:0007669"/>
    <property type="project" value="TreeGrafter"/>
</dbReference>
<feature type="region of interest" description="Disordered" evidence="6">
    <location>
        <begin position="36"/>
        <end position="93"/>
    </location>
</feature>
<feature type="region of interest" description="Disordered" evidence="6">
    <location>
        <begin position="616"/>
        <end position="649"/>
    </location>
</feature>
<dbReference type="AlphaFoldDB" id="A0A1X2IGS5"/>
<feature type="non-terminal residue" evidence="8">
    <location>
        <position position="897"/>
    </location>
</feature>
<feature type="compositionally biased region" description="Low complexity" evidence="6">
    <location>
        <begin position="830"/>
        <end position="855"/>
    </location>
</feature>
<name>A0A1X2IGS5_9FUNG</name>
<feature type="compositionally biased region" description="Polar residues" evidence="6">
    <location>
        <begin position="627"/>
        <end position="649"/>
    </location>
</feature>
<evidence type="ECO:0000256" key="1">
    <source>
        <dbReference type="ARBA" id="ARBA00022723"/>
    </source>
</evidence>
<feature type="compositionally biased region" description="Polar residues" evidence="6">
    <location>
        <begin position="679"/>
        <end position="706"/>
    </location>
</feature>
<evidence type="ECO:0000259" key="7">
    <source>
        <dbReference type="PROSITE" id="PS50048"/>
    </source>
</evidence>
<dbReference type="PROSITE" id="PS00463">
    <property type="entry name" value="ZN2_CY6_FUNGAL_1"/>
    <property type="match status" value="1"/>
</dbReference>
<dbReference type="EMBL" id="MCGE01000013">
    <property type="protein sequence ID" value="ORZ15352.1"/>
    <property type="molecule type" value="Genomic_DNA"/>
</dbReference>
<dbReference type="PROSITE" id="PS50048">
    <property type="entry name" value="ZN2_CY6_FUNGAL_2"/>
    <property type="match status" value="1"/>
</dbReference>
<keyword evidence="3" id="KW-0238">DNA-binding</keyword>
<evidence type="ECO:0000256" key="2">
    <source>
        <dbReference type="ARBA" id="ARBA00023015"/>
    </source>
</evidence>
<dbReference type="STRING" id="90262.A0A1X2IGS5"/>